<dbReference type="RefSeq" id="WP_105023413.1">
    <property type="nucleotide sequence ID" value="NZ_MSCI01000001.1"/>
</dbReference>
<sequence>MSNEPVSGIKLSQIIERKLSFLLSNEISPWDGDNYDLGERDALQKMLSDSAQMSEKEFEEKYLAEVNRLKKRIEGKDFSEKDNDDYYESFSNTLVSILALINPANLYDLEDE</sequence>
<evidence type="ECO:0000313" key="1">
    <source>
        <dbReference type="EMBL" id="PQJ63643.1"/>
    </source>
</evidence>
<protein>
    <submittedName>
        <fullName evidence="1">Uncharacterized protein</fullName>
    </submittedName>
</protein>
<dbReference type="Proteomes" id="UP000238707">
    <property type="component" value="Unassembled WGS sequence"/>
</dbReference>
<reference evidence="1 2" key="1">
    <citation type="submission" date="2016-12" db="EMBL/GenBank/DDBJ databases">
        <title>Diversity of luminous bacteria.</title>
        <authorList>
            <person name="Yoshizawa S."/>
            <person name="Kogure K."/>
        </authorList>
    </citation>
    <scope>NUCLEOTIDE SEQUENCE [LARGE SCALE GENOMIC DNA]</scope>
    <source>
        <strain evidence="1 2">LC2-408</strain>
    </source>
</reference>
<organism evidence="1 2">
    <name type="scientific">Vibrio chagasii</name>
    <dbReference type="NCBI Taxonomy" id="170679"/>
    <lineage>
        <taxon>Bacteria</taxon>
        <taxon>Pseudomonadati</taxon>
        <taxon>Pseudomonadota</taxon>
        <taxon>Gammaproteobacteria</taxon>
        <taxon>Vibrionales</taxon>
        <taxon>Vibrionaceae</taxon>
        <taxon>Vibrio</taxon>
    </lineage>
</organism>
<keyword evidence="2" id="KW-1185">Reference proteome</keyword>
<proteinExistence type="predicted"/>
<accession>A0A2S7VNB8</accession>
<dbReference type="EMBL" id="MSCI01000001">
    <property type="protein sequence ID" value="PQJ63643.1"/>
    <property type="molecule type" value="Genomic_DNA"/>
</dbReference>
<evidence type="ECO:0000313" key="2">
    <source>
        <dbReference type="Proteomes" id="UP000238707"/>
    </source>
</evidence>
<gene>
    <name evidence="1" type="ORF">BTO10_02170</name>
</gene>
<dbReference type="AlphaFoldDB" id="A0A2S7VNB8"/>
<comment type="caution">
    <text evidence="1">The sequence shown here is derived from an EMBL/GenBank/DDBJ whole genome shotgun (WGS) entry which is preliminary data.</text>
</comment>
<name>A0A2S7VNB8_9VIBR</name>